<feature type="signal peptide" evidence="1">
    <location>
        <begin position="1"/>
        <end position="19"/>
    </location>
</feature>
<feature type="chain" id="PRO_5040068455" evidence="1">
    <location>
        <begin position="20"/>
        <end position="246"/>
    </location>
</feature>
<accession>A0A378RPF1</accession>
<organism evidence="3 4">
    <name type="scientific">Myroides odoratus</name>
    <name type="common">Flavobacterium odoratum</name>
    <dbReference type="NCBI Taxonomy" id="256"/>
    <lineage>
        <taxon>Bacteria</taxon>
        <taxon>Pseudomonadati</taxon>
        <taxon>Bacteroidota</taxon>
        <taxon>Flavobacteriia</taxon>
        <taxon>Flavobacteriales</taxon>
        <taxon>Flavobacteriaceae</taxon>
        <taxon>Myroides</taxon>
    </lineage>
</organism>
<dbReference type="EMBL" id="UGQL01000001">
    <property type="protein sequence ID" value="STZ28037.1"/>
    <property type="molecule type" value="Genomic_DNA"/>
</dbReference>
<keyword evidence="4" id="KW-1185">Reference proteome</keyword>
<dbReference type="Proteomes" id="UP000255024">
    <property type="component" value="Unassembled WGS sequence"/>
</dbReference>
<dbReference type="EMBL" id="CP068108">
    <property type="protein sequence ID" value="QQT98806.1"/>
    <property type="molecule type" value="Genomic_DNA"/>
</dbReference>
<evidence type="ECO:0000313" key="5">
    <source>
        <dbReference type="Proteomes" id="UP000596202"/>
    </source>
</evidence>
<reference evidence="3 4" key="1">
    <citation type="submission" date="2018-06" db="EMBL/GenBank/DDBJ databases">
        <authorList>
            <consortium name="Pathogen Informatics"/>
            <person name="Doyle S."/>
        </authorList>
    </citation>
    <scope>NUCLEOTIDE SEQUENCE [LARGE SCALE GENOMIC DNA]</scope>
    <source>
        <strain evidence="3 4">NCTC11179</strain>
    </source>
</reference>
<gene>
    <name evidence="2" type="ORF">I6I88_11325</name>
    <name evidence="3" type="ORF">NCTC11179_01575</name>
</gene>
<dbReference type="RefSeq" id="WP_002986008.1">
    <property type="nucleotide sequence ID" value="NZ_CP068107.1"/>
</dbReference>
<protein>
    <submittedName>
        <fullName evidence="3">Uncharacterized protein</fullName>
    </submittedName>
</protein>
<dbReference type="OrthoDB" id="893297at2"/>
<name>A0A378RPF1_MYROD</name>
<evidence type="ECO:0000256" key="1">
    <source>
        <dbReference type="SAM" id="SignalP"/>
    </source>
</evidence>
<keyword evidence="1" id="KW-0732">Signal</keyword>
<evidence type="ECO:0000313" key="2">
    <source>
        <dbReference type="EMBL" id="QQT98806.1"/>
    </source>
</evidence>
<dbReference type="Proteomes" id="UP000596202">
    <property type="component" value="Chromosome"/>
</dbReference>
<sequence>MKLYLSVILLFLSIVQIQAQCLDENKVKIGGSYQSDLFIDACPYYNYFVDAEKSSTGYHYSNRPIDLVPEGFATVKKNLEDLLVTKVGADMVSRLTFKGVSISAYDSIRKFESRYPVVDMSKCLTKYFFYYDFEPVKGVSYCVGIALNDYQQIISPLQLPETQEKLALDYSLDLCKVLQIAKETGTKFEPVDFVSFEFDPDKKEFFWVVRQQIVKPKKGLNEYNQILIEARDATQVVSYRRTVYIE</sequence>
<evidence type="ECO:0000313" key="3">
    <source>
        <dbReference type="EMBL" id="STZ28037.1"/>
    </source>
</evidence>
<proteinExistence type="predicted"/>
<dbReference type="GeneID" id="93528251"/>
<dbReference type="AlphaFoldDB" id="A0A378RPF1"/>
<evidence type="ECO:0000313" key="4">
    <source>
        <dbReference type="Proteomes" id="UP000255024"/>
    </source>
</evidence>
<reference evidence="2 5" key="2">
    <citation type="submission" date="2021-01" db="EMBL/GenBank/DDBJ databases">
        <title>FDA dAtabase for Regulatory Grade micrObial Sequences (FDA-ARGOS): Supporting development and validation of Infectious Disease Dx tests.</title>
        <authorList>
            <person name="Sproer C."/>
            <person name="Gronow S."/>
            <person name="Severitt S."/>
            <person name="Schroder I."/>
            <person name="Tallon L."/>
            <person name="Sadzewicz L."/>
            <person name="Zhao X."/>
            <person name="Boylan J."/>
            <person name="Ott S."/>
            <person name="Bowen H."/>
            <person name="Vavikolanu K."/>
            <person name="Mehta A."/>
            <person name="Aluvathingal J."/>
            <person name="Nadendla S."/>
            <person name="Lowell S."/>
            <person name="Myers T."/>
            <person name="Yan Y."/>
            <person name="Sichtig H."/>
        </authorList>
    </citation>
    <scope>NUCLEOTIDE SEQUENCE [LARGE SCALE GENOMIC DNA]</scope>
    <source>
        <strain evidence="2 5">FDAARGOS_1131</strain>
    </source>
</reference>